<dbReference type="AlphaFoldDB" id="A0A5B8MND2"/>
<dbReference type="OrthoDB" id="332863at2759"/>
<dbReference type="InterPro" id="IPR036866">
    <property type="entry name" value="RibonucZ/Hydroxyglut_hydro"/>
</dbReference>
<dbReference type="EMBL" id="CP031040">
    <property type="protein sequence ID" value="QDZ22168.1"/>
    <property type="molecule type" value="Genomic_DNA"/>
</dbReference>
<dbReference type="Proteomes" id="UP000316726">
    <property type="component" value="Chromosome 7"/>
</dbReference>
<sequence length="383" mass="43258">MGWRKVFVDYSRKEVPDDEDLPCFRDVKSRRYLVGGSPSPLPLPLPLPRSTRSEDGSVFVHDPRHFPGAKSFGFLDFVKWRRNVVATPRPTKDELLRLKGFPVDHTKLGSQLPRGDLQATFLGHASMVLRVGEHCVLFDPVLSRRCSPSQWVGPERLQECPLKLEDLTVAVDVVCISHNHYDHLDASTVLEVAKRFKPVFFVPLGLAKWFRKLGIRNVVELDWTEQVNLQTPGKGGGLLLTCLPCQHFTSRGVRDRNRTLWCSWIVQGEGKTFYFGGDTGFCESIFKGIGEAFGPIDLAAIPIGAYGHETERWFMKPVHMNCEEAVKCHVLLKSRQSIGIHWGTFQLTAEPVLEPPRLLASEMRKGDLNPFCVLEHGETRSFS</sequence>
<evidence type="ECO:0000313" key="2">
    <source>
        <dbReference type="EMBL" id="QDZ22168.1"/>
    </source>
</evidence>
<protein>
    <submittedName>
        <fullName evidence="2">Metallo-beta-lactamase</fullName>
    </submittedName>
</protein>
<name>A0A5B8MND2_9CHLO</name>
<dbReference type="InterPro" id="IPR001279">
    <property type="entry name" value="Metallo-B-lactamas"/>
</dbReference>
<keyword evidence="3" id="KW-1185">Reference proteome</keyword>
<organism evidence="2 3">
    <name type="scientific">Chloropicon primus</name>
    <dbReference type="NCBI Taxonomy" id="1764295"/>
    <lineage>
        <taxon>Eukaryota</taxon>
        <taxon>Viridiplantae</taxon>
        <taxon>Chlorophyta</taxon>
        <taxon>Chloropicophyceae</taxon>
        <taxon>Chloropicales</taxon>
        <taxon>Chloropicaceae</taxon>
        <taxon>Chloropicon</taxon>
    </lineage>
</organism>
<evidence type="ECO:0000259" key="1">
    <source>
        <dbReference type="Pfam" id="PF12706"/>
    </source>
</evidence>
<proteinExistence type="predicted"/>
<dbReference type="Gene3D" id="3.60.15.10">
    <property type="entry name" value="Ribonuclease Z/Hydroxyacylglutathione hydrolase-like"/>
    <property type="match status" value="1"/>
</dbReference>
<dbReference type="Pfam" id="PF12706">
    <property type="entry name" value="Lactamase_B_2"/>
    <property type="match status" value="1"/>
</dbReference>
<dbReference type="GO" id="GO:0005737">
    <property type="term" value="C:cytoplasm"/>
    <property type="evidence" value="ECO:0007669"/>
    <property type="project" value="TreeGrafter"/>
</dbReference>
<evidence type="ECO:0000313" key="3">
    <source>
        <dbReference type="Proteomes" id="UP000316726"/>
    </source>
</evidence>
<reference evidence="2 3" key="1">
    <citation type="submission" date="2018-07" db="EMBL/GenBank/DDBJ databases">
        <title>The complete nuclear genome of the prasinophyte Chloropicon primus (CCMP1205).</title>
        <authorList>
            <person name="Pombert J.-F."/>
            <person name="Otis C."/>
            <person name="Turmel M."/>
            <person name="Lemieux C."/>
        </authorList>
    </citation>
    <scope>NUCLEOTIDE SEQUENCE [LARGE SCALE GENOMIC DNA]</scope>
    <source>
        <strain evidence="2 3">CCMP1205</strain>
    </source>
</reference>
<accession>A0A5B8MND2</accession>
<dbReference type="STRING" id="1764295.A0A5B8MND2"/>
<feature type="domain" description="Metallo-beta-lactamase" evidence="1">
    <location>
        <begin position="136"/>
        <end position="342"/>
    </location>
</feature>
<dbReference type="PANTHER" id="PTHR15032:SF4">
    <property type="entry name" value="N-ACYL-PHOSPHATIDYLETHANOLAMINE-HYDROLYZING PHOSPHOLIPASE D"/>
    <property type="match status" value="1"/>
</dbReference>
<dbReference type="PANTHER" id="PTHR15032">
    <property type="entry name" value="N-ACYL-PHOSPHATIDYLETHANOLAMINE-HYDROLYZING PHOSPHOLIPASE D"/>
    <property type="match status" value="1"/>
</dbReference>
<dbReference type="SUPFAM" id="SSF56281">
    <property type="entry name" value="Metallo-hydrolase/oxidoreductase"/>
    <property type="match status" value="1"/>
</dbReference>
<gene>
    <name evidence="2" type="ORF">A3770_07p46860</name>
</gene>